<evidence type="ECO:0000256" key="1">
    <source>
        <dbReference type="SAM" id="MobiDB-lite"/>
    </source>
</evidence>
<organism evidence="2 3">
    <name type="scientific">Urochloa decumbens</name>
    <dbReference type="NCBI Taxonomy" id="240449"/>
    <lineage>
        <taxon>Eukaryota</taxon>
        <taxon>Viridiplantae</taxon>
        <taxon>Streptophyta</taxon>
        <taxon>Embryophyta</taxon>
        <taxon>Tracheophyta</taxon>
        <taxon>Spermatophyta</taxon>
        <taxon>Magnoliopsida</taxon>
        <taxon>Liliopsida</taxon>
        <taxon>Poales</taxon>
        <taxon>Poaceae</taxon>
        <taxon>PACMAD clade</taxon>
        <taxon>Panicoideae</taxon>
        <taxon>Panicodae</taxon>
        <taxon>Paniceae</taxon>
        <taxon>Melinidinae</taxon>
        <taxon>Urochloa</taxon>
    </lineage>
</organism>
<dbReference type="Proteomes" id="UP001497457">
    <property type="component" value="Chromosome 10rd"/>
</dbReference>
<feature type="compositionally biased region" description="Low complexity" evidence="1">
    <location>
        <begin position="176"/>
        <end position="219"/>
    </location>
</feature>
<feature type="region of interest" description="Disordered" evidence="1">
    <location>
        <begin position="1"/>
        <end position="38"/>
    </location>
</feature>
<name>A0ABC8VIU1_9POAL</name>
<dbReference type="InterPro" id="IPR012442">
    <property type="entry name" value="DUF1645_plant"/>
</dbReference>
<dbReference type="Pfam" id="PF07816">
    <property type="entry name" value="DUF1645"/>
    <property type="match status" value="1"/>
</dbReference>
<reference evidence="2" key="1">
    <citation type="submission" date="2024-10" db="EMBL/GenBank/DDBJ databases">
        <authorList>
            <person name="Ryan C."/>
        </authorList>
    </citation>
    <scope>NUCLEOTIDE SEQUENCE [LARGE SCALE GENOMIC DNA]</scope>
</reference>
<feature type="compositionally biased region" description="Basic residues" evidence="1">
    <location>
        <begin position="155"/>
        <end position="165"/>
    </location>
</feature>
<evidence type="ECO:0008006" key="4">
    <source>
        <dbReference type="Google" id="ProtNLM"/>
    </source>
</evidence>
<feature type="compositionally biased region" description="Basic and acidic residues" evidence="1">
    <location>
        <begin position="229"/>
        <end position="240"/>
    </location>
</feature>
<proteinExistence type="predicted"/>
<dbReference type="EMBL" id="OZ075120">
    <property type="protein sequence ID" value="CAL4891721.1"/>
    <property type="molecule type" value="Genomic_DNA"/>
</dbReference>
<feature type="compositionally biased region" description="Polar residues" evidence="1">
    <location>
        <begin position="26"/>
        <end position="36"/>
    </location>
</feature>
<accession>A0ABC8VIU1</accession>
<evidence type="ECO:0000313" key="3">
    <source>
        <dbReference type="Proteomes" id="UP001497457"/>
    </source>
</evidence>
<evidence type="ECO:0000313" key="2">
    <source>
        <dbReference type="EMBL" id="CAL4891721.1"/>
    </source>
</evidence>
<feature type="compositionally biased region" description="Pro residues" evidence="1">
    <location>
        <begin position="245"/>
        <end position="257"/>
    </location>
</feature>
<sequence>MATAISGDRCAIGSGGGGGGGDDESACSTPFVSAPSSPARDPSFSAAAGCFYSAPASPARGGPGGAGVEYGCDELGFDFDFDFSSRCPSPAAAAMSSADELFHNGQIRPMRLASFLLRPEALPPLNGDVPPDHPPPPPPEAEASAAAAADERGRFRSRSVHRRSRSLSPFRSHWFSPSSSPAPTASSGEPAAAEVAPSASRSSSSSSTASSASSSSSSRSYRRWGFLKDLLHRSKSDGGGKHPSNPLPPPAPPPKRNPSPAAARGRGRARGSAHARLYEARRAEAEEMRRRTFLPYRQGLLLGCLGLGSPSYGAMHGLAVATAAGKSRQ</sequence>
<protein>
    <recommendedName>
        <fullName evidence="4">Calmodulin-binding protein</fullName>
    </recommendedName>
</protein>
<feature type="region of interest" description="Disordered" evidence="1">
    <location>
        <begin position="121"/>
        <end position="273"/>
    </location>
</feature>
<dbReference type="PANTHER" id="PTHR33095">
    <property type="entry name" value="OS07G0619500 PROTEIN"/>
    <property type="match status" value="1"/>
</dbReference>
<dbReference type="AlphaFoldDB" id="A0ABC8VIU1"/>
<gene>
    <name evidence="2" type="ORF">URODEC1_LOCUS3942</name>
</gene>
<keyword evidence="3" id="KW-1185">Reference proteome</keyword>
<dbReference type="PANTHER" id="PTHR33095:SF119">
    <property type="entry name" value="OS12G0556900 PROTEIN"/>
    <property type="match status" value="1"/>
</dbReference>